<dbReference type="Ensembl" id="ENSOSIT00000050395.1">
    <property type="protein sequence ID" value="ENSOSIP00000047962.1"/>
    <property type="gene ID" value="ENSOSIG00000022611.1"/>
</dbReference>
<accession>A0A8C7ZVU1</accession>
<dbReference type="Proteomes" id="UP000694383">
    <property type="component" value="Unplaced"/>
</dbReference>
<organism evidence="1 2">
    <name type="scientific">Oryzias sinensis</name>
    <name type="common">Chinese medaka</name>
    <dbReference type="NCBI Taxonomy" id="183150"/>
    <lineage>
        <taxon>Eukaryota</taxon>
        <taxon>Metazoa</taxon>
        <taxon>Chordata</taxon>
        <taxon>Craniata</taxon>
        <taxon>Vertebrata</taxon>
        <taxon>Euteleostomi</taxon>
        <taxon>Actinopterygii</taxon>
        <taxon>Neopterygii</taxon>
        <taxon>Teleostei</taxon>
        <taxon>Neoteleostei</taxon>
        <taxon>Acanthomorphata</taxon>
        <taxon>Ovalentaria</taxon>
        <taxon>Atherinomorphae</taxon>
        <taxon>Beloniformes</taxon>
        <taxon>Adrianichthyidae</taxon>
        <taxon>Oryziinae</taxon>
        <taxon>Oryzias</taxon>
    </lineage>
</organism>
<reference evidence="1" key="2">
    <citation type="submission" date="2025-09" db="UniProtKB">
        <authorList>
            <consortium name="Ensembl"/>
        </authorList>
    </citation>
    <scope>IDENTIFICATION</scope>
</reference>
<keyword evidence="2" id="KW-1185">Reference proteome</keyword>
<dbReference type="AlphaFoldDB" id="A0A8C7ZVU1"/>
<protein>
    <submittedName>
        <fullName evidence="1">Uncharacterized protein</fullName>
    </submittedName>
</protein>
<sequence length="90" mass="9933">MSKDEANMQHRYVEMFLNSTAGGSNHHFQNPVNPAQCRFMKVSFSVQENRGGIQRMGSPNPCAILGTLTLGVGSSRPTRQCAEPFFSNDL</sequence>
<name>A0A8C7ZVU1_9TELE</name>
<evidence type="ECO:0000313" key="1">
    <source>
        <dbReference type="Ensembl" id="ENSOSIP00000047962.1"/>
    </source>
</evidence>
<reference evidence="1" key="1">
    <citation type="submission" date="2025-08" db="UniProtKB">
        <authorList>
            <consortium name="Ensembl"/>
        </authorList>
    </citation>
    <scope>IDENTIFICATION</scope>
</reference>
<evidence type="ECO:0000313" key="2">
    <source>
        <dbReference type="Proteomes" id="UP000694383"/>
    </source>
</evidence>
<proteinExistence type="predicted"/>